<feature type="domain" description="Purine catabolism PurC-like" evidence="2">
    <location>
        <begin position="25"/>
        <end position="123"/>
    </location>
</feature>
<evidence type="ECO:0000259" key="2">
    <source>
        <dbReference type="Pfam" id="PF07905"/>
    </source>
</evidence>
<dbReference type="AlphaFoldDB" id="B8HDP7"/>
<gene>
    <name evidence="5" type="ordered locus">Achl_2800</name>
</gene>
<feature type="domain" description="CdaR GGDEF-like" evidence="4">
    <location>
        <begin position="255"/>
        <end position="363"/>
    </location>
</feature>
<dbReference type="EMBL" id="CP001341">
    <property type="protein sequence ID" value="ACL40765.1"/>
    <property type="molecule type" value="Genomic_DNA"/>
</dbReference>
<dbReference type="RefSeq" id="WP_015937961.1">
    <property type="nucleotide sequence ID" value="NC_011886.1"/>
</dbReference>
<dbReference type="InterPro" id="IPR041522">
    <property type="entry name" value="CdaR_GGDEF"/>
</dbReference>
<evidence type="ECO:0000259" key="4">
    <source>
        <dbReference type="Pfam" id="PF17853"/>
    </source>
</evidence>
<dbReference type="STRING" id="452863.Achl_2800"/>
<proteinExistence type="inferred from homology"/>
<reference evidence="5" key="1">
    <citation type="submission" date="2009-01" db="EMBL/GenBank/DDBJ databases">
        <title>Complete sequence of chromosome of Arthrobacter chlorophenolicus A6.</title>
        <authorList>
            <consortium name="US DOE Joint Genome Institute"/>
            <person name="Lucas S."/>
            <person name="Copeland A."/>
            <person name="Lapidus A."/>
            <person name="Glavina del Rio T."/>
            <person name="Tice H."/>
            <person name="Bruce D."/>
            <person name="Goodwin L."/>
            <person name="Pitluck S."/>
            <person name="Goltsman E."/>
            <person name="Clum A."/>
            <person name="Larimer F."/>
            <person name="Land M."/>
            <person name="Hauser L."/>
            <person name="Kyrpides N."/>
            <person name="Mikhailova N."/>
            <person name="Jansson J."/>
            <person name="Richardson P."/>
        </authorList>
    </citation>
    <scope>NUCLEOTIDE SEQUENCE [LARGE SCALE GENOMIC DNA]</scope>
    <source>
        <strain evidence="5">A6</strain>
    </source>
</reference>
<keyword evidence="6" id="KW-1185">Reference proteome</keyword>
<dbReference type="InterPro" id="IPR042070">
    <property type="entry name" value="PucR_C-HTH_sf"/>
</dbReference>
<dbReference type="Pfam" id="PF17853">
    <property type="entry name" value="GGDEF_2"/>
    <property type="match status" value="1"/>
</dbReference>
<name>B8HDP7_PSECP</name>
<evidence type="ECO:0000313" key="5">
    <source>
        <dbReference type="EMBL" id="ACL40765.1"/>
    </source>
</evidence>
<protein>
    <submittedName>
        <fullName evidence="5">Transcriptional regulator, PucR family</fullName>
    </submittedName>
</protein>
<dbReference type="eggNOG" id="COG3835">
    <property type="taxonomic scope" value="Bacteria"/>
</dbReference>
<evidence type="ECO:0000313" key="6">
    <source>
        <dbReference type="Proteomes" id="UP000002505"/>
    </source>
</evidence>
<evidence type="ECO:0000259" key="3">
    <source>
        <dbReference type="Pfam" id="PF13556"/>
    </source>
</evidence>
<dbReference type="KEGG" id="ach:Achl_2800"/>
<feature type="domain" description="PucR C-terminal helix-turn-helix" evidence="3">
    <location>
        <begin position="411"/>
        <end position="468"/>
    </location>
</feature>
<accession>B8HDP7</accession>
<evidence type="ECO:0000256" key="1">
    <source>
        <dbReference type="ARBA" id="ARBA00006754"/>
    </source>
</evidence>
<dbReference type="InterPro" id="IPR012914">
    <property type="entry name" value="PucR_dom"/>
</dbReference>
<dbReference type="InterPro" id="IPR025736">
    <property type="entry name" value="PucR_C-HTH_dom"/>
</dbReference>
<comment type="similarity">
    <text evidence="1">Belongs to the CdaR family.</text>
</comment>
<dbReference type="Proteomes" id="UP000002505">
    <property type="component" value="Chromosome"/>
</dbReference>
<dbReference type="Pfam" id="PF13556">
    <property type="entry name" value="HTH_30"/>
    <property type="match status" value="1"/>
</dbReference>
<dbReference type="Pfam" id="PF07905">
    <property type="entry name" value="PucR"/>
    <property type="match status" value="1"/>
</dbReference>
<dbReference type="InterPro" id="IPR051448">
    <property type="entry name" value="CdaR-like_regulators"/>
</dbReference>
<dbReference type="Gene3D" id="1.10.10.2840">
    <property type="entry name" value="PucR C-terminal helix-turn-helix domain"/>
    <property type="match status" value="1"/>
</dbReference>
<dbReference type="HOGENOM" id="CLU_017436_4_1_11"/>
<dbReference type="PANTHER" id="PTHR33744:SF1">
    <property type="entry name" value="DNA-BINDING TRANSCRIPTIONAL ACTIVATOR ADER"/>
    <property type="match status" value="1"/>
</dbReference>
<sequence length="478" mass="51072">MAISLAALLGVNSLKLSKAGVAETTWHQDINWVAVTELEDPQRFLNGGELILTTGLRLKSAPEQRRFVRQVQRAGAVGIGFGVGLSHDAVPPALLAEANRWGLPVVEVPYETPFIAITKLVADAQSADHYSKLERLIAGHQILARALLTGGGLAELLKQLGSMLRTDIALTQFTAQLYNSSAAAPIADSWSSFPIPTGRRDACTLWVRQPFEDTGIVGYAQNLISVELNNMVKQRQSQRALCGQVLEDVIHGALETSEAQRRLAGVGINSTRKNVVLLAVSPAHHKALGSTSVPRALEGAVAAVVGKDLVVVINDDGGAAPALARQLSDHLAEAGIHATIGIGGAYTKPNGLRWSYFEARDAAGHGLPVNEPERLSLTSLLLASEDVPLADMAHESLNPLRAFDAAHGAELMTTLESYLTNNGSVAAVAEQLTLHRNTVRYRLAQITELTGYDPSVTPDRVQLWLALAVARLSARQGK</sequence>
<dbReference type="OrthoDB" id="8450798at2"/>
<organism evidence="5 6">
    <name type="scientific">Pseudarthrobacter chlorophenolicus (strain ATCC 700700 / DSM 12829 / CIP 107037 / JCM 12360 / KCTC 9906 / NCIMB 13794 / A6)</name>
    <name type="common">Arthrobacter chlorophenolicus</name>
    <dbReference type="NCBI Taxonomy" id="452863"/>
    <lineage>
        <taxon>Bacteria</taxon>
        <taxon>Bacillati</taxon>
        <taxon>Actinomycetota</taxon>
        <taxon>Actinomycetes</taxon>
        <taxon>Micrococcales</taxon>
        <taxon>Micrococcaceae</taxon>
        <taxon>Pseudarthrobacter</taxon>
    </lineage>
</organism>
<dbReference type="PANTHER" id="PTHR33744">
    <property type="entry name" value="CARBOHYDRATE DIACID REGULATOR"/>
    <property type="match status" value="1"/>
</dbReference>